<feature type="domain" description="EGF-like" evidence="1">
    <location>
        <begin position="246"/>
        <end position="290"/>
    </location>
</feature>
<feature type="domain" description="EGF-like" evidence="1">
    <location>
        <begin position="192"/>
        <end position="218"/>
    </location>
</feature>
<feature type="domain" description="EGF-like" evidence="1">
    <location>
        <begin position="433"/>
        <end position="465"/>
    </location>
</feature>
<feature type="domain" description="EGF-like" evidence="1">
    <location>
        <begin position="546"/>
        <end position="587"/>
    </location>
</feature>
<keyword evidence="3" id="KW-1185">Reference proteome</keyword>
<protein>
    <recommendedName>
        <fullName evidence="1">EGF-like domain-containing protein</fullName>
    </recommendedName>
</protein>
<feature type="non-terminal residue" evidence="2">
    <location>
        <position position="1"/>
    </location>
</feature>
<sequence>CRQKNCSENEILINGTCLSRVIPGEQCKDSAQCLDGSKCSSIRHACICLEGMNNIGGYCRKLSYTDPCDSVSLVYANESCVPIVKPGDQCIYDLQCLGGSLCTDGYCNCRPVTTNINGYCVGSMLCNHHEIFLNNQCFKRLTLNESCLISQQCPNNAICNYEARCVCPIGMVVNGRCVKRRVPGTTCIANEQCLDESNCSNGYCKCANGTKLLSRYCIRRNGTEKCDTYQTYVNEKCLDLAIPGEDCIDDLQCLAASICRADNLTFFDVDFQLGKCVCPNGYIEVKKYCVRDLRPSTGCNNNQVLINGHCYDFAKIGQYCINTAVCLGGSICYNNYCSCPKDTIAQNGQCRREQRCLENEIQINGKCYPRINIGQHCQFTKQCTSIATCQNNICICPPGTVSQNNICISSGPCATGQIYIAESCWDIASIGEECEFTQQCQGYSTCINDRCQCPSDTAVRNGLCTKEQCNSNEVMIDGICFNTVKIDDFCYHTKQCQRNATCQRGKCTCPPGTINSNNTCIINTKCQPYQISVNDTCLDTVSIGMTCQDNSQCIESASCVPGINLINSNNRTCQCNNGMIFNGAKCLASPIKCPVSTVYVVGKEN</sequence>
<proteinExistence type="predicted"/>
<name>A0A498SJG3_ACAVI</name>
<dbReference type="InterPro" id="IPR006150">
    <property type="entry name" value="Cys_repeat_1"/>
</dbReference>
<feature type="domain" description="EGF-like" evidence="1">
    <location>
        <begin position="26"/>
        <end position="60"/>
    </location>
</feature>
<feature type="domain" description="EGF-like" evidence="1">
    <location>
        <begin position="146"/>
        <end position="178"/>
    </location>
</feature>
<evidence type="ECO:0000259" key="1">
    <source>
        <dbReference type="SMART" id="SM00181"/>
    </source>
</evidence>
<dbReference type="InterPro" id="IPR000742">
    <property type="entry name" value="EGF"/>
</dbReference>
<dbReference type="AlphaFoldDB" id="A0A498SJG3"/>
<reference evidence="2 3" key="1">
    <citation type="submission" date="2018-08" db="EMBL/GenBank/DDBJ databases">
        <authorList>
            <person name="Laetsch R D."/>
            <person name="Stevens L."/>
            <person name="Kumar S."/>
            <person name="Blaxter L. M."/>
        </authorList>
    </citation>
    <scope>NUCLEOTIDE SEQUENCE [LARGE SCALE GENOMIC DNA]</scope>
</reference>
<feature type="domain" description="EGF-like" evidence="1">
    <location>
        <begin position="366"/>
        <end position="408"/>
    </location>
</feature>
<organism evidence="2 3">
    <name type="scientific">Acanthocheilonema viteae</name>
    <name type="common">Filarial nematode worm</name>
    <name type="synonym">Dipetalonema viteae</name>
    <dbReference type="NCBI Taxonomy" id="6277"/>
    <lineage>
        <taxon>Eukaryota</taxon>
        <taxon>Metazoa</taxon>
        <taxon>Ecdysozoa</taxon>
        <taxon>Nematoda</taxon>
        <taxon>Chromadorea</taxon>
        <taxon>Rhabditida</taxon>
        <taxon>Spirurina</taxon>
        <taxon>Spiruromorpha</taxon>
        <taxon>Filarioidea</taxon>
        <taxon>Onchocercidae</taxon>
        <taxon>Acanthocheilonema</taxon>
    </lineage>
</organism>
<dbReference type="SMART" id="SM00181">
    <property type="entry name" value="EGF"/>
    <property type="match status" value="8"/>
</dbReference>
<gene>
    <name evidence="2" type="ORF">NAV_LOCUS7228</name>
</gene>
<evidence type="ECO:0000313" key="3">
    <source>
        <dbReference type="Proteomes" id="UP000276991"/>
    </source>
</evidence>
<dbReference type="PANTHER" id="PTHR37157">
    <property type="entry name" value="PRION-LIKE-(Q/N-RICH) DOMAIN-BEARING PROTEIN 25"/>
    <property type="match status" value="1"/>
</dbReference>
<dbReference type="Proteomes" id="UP000276991">
    <property type="component" value="Unassembled WGS sequence"/>
</dbReference>
<dbReference type="STRING" id="6277.A0A498SJG3"/>
<dbReference type="PANTHER" id="PTHR37157:SF2">
    <property type="entry name" value="EB DOMAIN-CONTAINING PROTEIN-RELATED"/>
    <property type="match status" value="1"/>
</dbReference>
<feature type="domain" description="EGF-like" evidence="1">
    <location>
        <begin position="489"/>
        <end position="521"/>
    </location>
</feature>
<dbReference type="Pfam" id="PF01683">
    <property type="entry name" value="EB"/>
    <property type="match status" value="9"/>
</dbReference>
<evidence type="ECO:0000313" key="2">
    <source>
        <dbReference type="EMBL" id="VBB32437.1"/>
    </source>
</evidence>
<accession>A0A498SJG3</accession>
<dbReference type="OrthoDB" id="5874482at2759"/>
<dbReference type="InterPro" id="IPR006149">
    <property type="entry name" value="EB_dom"/>
</dbReference>
<dbReference type="EMBL" id="UPTC01001715">
    <property type="protein sequence ID" value="VBB32437.1"/>
    <property type="molecule type" value="Genomic_DNA"/>
</dbReference>
<dbReference type="SMART" id="SM00289">
    <property type="entry name" value="WR1"/>
    <property type="match status" value="8"/>
</dbReference>